<evidence type="ECO:0000259" key="7">
    <source>
        <dbReference type="PROSITE" id="PS50089"/>
    </source>
</evidence>
<evidence type="ECO:0000256" key="3">
    <source>
        <dbReference type="ARBA" id="ARBA00022833"/>
    </source>
</evidence>
<evidence type="ECO:0000313" key="9">
    <source>
        <dbReference type="Proteomes" id="UP000001554"/>
    </source>
</evidence>
<keyword evidence="6" id="KW-1133">Transmembrane helix</keyword>
<reference evidence="9" key="1">
    <citation type="journal article" date="2020" name="Nat. Ecol. Evol.">
        <title>Deeply conserved synteny resolves early events in vertebrate evolution.</title>
        <authorList>
            <person name="Simakov O."/>
            <person name="Marletaz F."/>
            <person name="Yue J.X."/>
            <person name="O'Connell B."/>
            <person name="Jenkins J."/>
            <person name="Brandt A."/>
            <person name="Calef R."/>
            <person name="Tung C.H."/>
            <person name="Huang T.K."/>
            <person name="Schmutz J."/>
            <person name="Satoh N."/>
            <person name="Yu J.K."/>
            <person name="Putnam N.H."/>
            <person name="Green R.E."/>
            <person name="Rokhsar D.S."/>
        </authorList>
    </citation>
    <scope>NUCLEOTIDE SEQUENCE [LARGE SCALE GENOMIC DNA]</scope>
    <source>
        <strain evidence="9">S238N-H82</strain>
    </source>
</reference>
<dbReference type="OrthoDB" id="111250at2759"/>
<feature type="domain" description="RING-type" evidence="7">
    <location>
        <begin position="23"/>
        <end position="63"/>
    </location>
</feature>
<dbReference type="OMA" id="ECTTHEG"/>
<dbReference type="InterPro" id="IPR000315">
    <property type="entry name" value="Znf_B-box"/>
</dbReference>
<evidence type="ECO:0000259" key="8">
    <source>
        <dbReference type="PROSITE" id="PS50119"/>
    </source>
</evidence>
<dbReference type="AlphaFoldDB" id="A0A9J7KRB8"/>
<dbReference type="FunFam" id="3.30.40.10:FF:000838">
    <property type="entry name" value="Uncharacterized protein"/>
    <property type="match status" value="1"/>
</dbReference>
<proteinExistence type="predicted"/>
<dbReference type="RefSeq" id="XP_035668973.1">
    <property type="nucleotide sequence ID" value="XM_035813080.1"/>
</dbReference>
<dbReference type="GO" id="GO:0061630">
    <property type="term" value="F:ubiquitin protein ligase activity"/>
    <property type="evidence" value="ECO:0000318"/>
    <property type="project" value="GO_Central"/>
</dbReference>
<feature type="coiled-coil region" evidence="5">
    <location>
        <begin position="177"/>
        <end position="208"/>
    </location>
</feature>
<accession>A0A9J7KRB8</accession>
<dbReference type="InterPro" id="IPR047153">
    <property type="entry name" value="TRIM45/56/19-like"/>
</dbReference>
<dbReference type="PANTHER" id="PTHR25462:SF296">
    <property type="entry name" value="MEIOTIC P26, ISOFORM F"/>
    <property type="match status" value="1"/>
</dbReference>
<feature type="domain" description="B box-type" evidence="8">
    <location>
        <begin position="104"/>
        <end position="145"/>
    </location>
</feature>
<dbReference type="InterPro" id="IPR017907">
    <property type="entry name" value="Znf_RING_CS"/>
</dbReference>
<keyword evidence="2 4" id="KW-0863">Zinc-finger</keyword>
<dbReference type="GeneID" id="118411073"/>
<dbReference type="SMART" id="SM00184">
    <property type="entry name" value="RING"/>
    <property type="match status" value="1"/>
</dbReference>
<keyword evidence="5" id="KW-0175">Coiled coil</keyword>
<keyword evidence="1" id="KW-0479">Metal-binding</keyword>
<dbReference type="Gene3D" id="3.30.40.10">
    <property type="entry name" value="Zinc/RING finger domain, C3HC4 (zinc finger)"/>
    <property type="match status" value="1"/>
</dbReference>
<dbReference type="InterPro" id="IPR013083">
    <property type="entry name" value="Znf_RING/FYVE/PHD"/>
</dbReference>
<evidence type="ECO:0000313" key="10">
    <source>
        <dbReference type="RefSeq" id="XP_035668973.1"/>
    </source>
</evidence>
<feature type="transmembrane region" description="Helical" evidence="6">
    <location>
        <begin position="358"/>
        <end position="378"/>
    </location>
</feature>
<dbReference type="SUPFAM" id="SSF57845">
    <property type="entry name" value="B-box zinc-binding domain"/>
    <property type="match status" value="1"/>
</dbReference>
<dbReference type="GO" id="GO:0005654">
    <property type="term" value="C:nucleoplasm"/>
    <property type="evidence" value="ECO:0000318"/>
    <property type="project" value="GO_Central"/>
</dbReference>
<keyword evidence="9" id="KW-1185">Reference proteome</keyword>
<name>A0A9J7KRB8_BRAFL</name>
<reference evidence="10" key="2">
    <citation type="submission" date="2025-08" db="UniProtKB">
        <authorList>
            <consortium name="RefSeq"/>
        </authorList>
    </citation>
    <scope>IDENTIFICATION</scope>
    <source>
        <strain evidence="10">S238N-H82</strain>
        <tissue evidence="10">Testes</tissue>
    </source>
</reference>
<organism evidence="9 10">
    <name type="scientific">Branchiostoma floridae</name>
    <name type="common">Florida lancelet</name>
    <name type="synonym">Amphioxus</name>
    <dbReference type="NCBI Taxonomy" id="7739"/>
    <lineage>
        <taxon>Eukaryota</taxon>
        <taxon>Metazoa</taxon>
        <taxon>Chordata</taxon>
        <taxon>Cephalochordata</taxon>
        <taxon>Leptocardii</taxon>
        <taxon>Amphioxiformes</taxon>
        <taxon>Branchiostomatidae</taxon>
        <taxon>Branchiostoma</taxon>
    </lineage>
</organism>
<evidence type="ECO:0000256" key="1">
    <source>
        <dbReference type="ARBA" id="ARBA00022723"/>
    </source>
</evidence>
<dbReference type="PROSITE" id="PS50089">
    <property type="entry name" value="ZF_RING_2"/>
    <property type="match status" value="1"/>
</dbReference>
<protein>
    <submittedName>
        <fullName evidence="10">Tripartite motif-containing protein 3-like isoform X1</fullName>
    </submittedName>
</protein>
<dbReference type="PROSITE" id="PS50119">
    <property type="entry name" value="ZF_BBOX"/>
    <property type="match status" value="1"/>
</dbReference>
<dbReference type="InterPro" id="IPR018957">
    <property type="entry name" value="Znf_C3HC4_RING-type"/>
</dbReference>
<dbReference type="Proteomes" id="UP000001554">
    <property type="component" value="Chromosome 3"/>
</dbReference>
<evidence type="ECO:0000256" key="4">
    <source>
        <dbReference type="PROSITE-ProRule" id="PRU00024"/>
    </source>
</evidence>
<keyword evidence="6" id="KW-0472">Membrane</keyword>
<dbReference type="PROSITE" id="PS00518">
    <property type="entry name" value="ZF_RING_1"/>
    <property type="match status" value="1"/>
</dbReference>
<dbReference type="Pfam" id="PF00643">
    <property type="entry name" value="zf-B_box"/>
    <property type="match status" value="1"/>
</dbReference>
<sequence length="409" mass="45752">MAAAVGGRSRTSSSGSGNEMLTCGICLDTYTRPKLLPCAHSFCEDCLQGMVGWRISMSCPNCRKDVKLPDTGVRGLPENFWVSNLRQVLSERRELEVRELGMRREGRECSTHEGEQLRYFCTRCDETVCSECMILGHKNHNVTRLGDVLEQQRAKVKVQLERGKKRTQELTGRLREMAETETELNARQERAKKSIQEATEKLIDAIAKEKVALLQDLDTSHQAARNVIADVRTQVGHGNEITTHDEGKIEQDLGGLMLTLNRAEAAVAADDAADILDSKHKLSALKMDTVYSCPLPNFKFTSSKVLNSKIKVGQLSITKDVPSTNNNNNRPNSIEERRTYNRGYRLGASALRLLKRPVFWVVVMSFAVLVCAVLFSPVSLSDVLQYGDDQEEGASTFSVYSQYWEDQSP</sequence>
<keyword evidence="6" id="KW-0812">Transmembrane</keyword>
<dbReference type="GO" id="GO:0008270">
    <property type="term" value="F:zinc ion binding"/>
    <property type="evidence" value="ECO:0007669"/>
    <property type="project" value="UniProtKB-KW"/>
</dbReference>
<dbReference type="Gene3D" id="3.30.160.60">
    <property type="entry name" value="Classic Zinc Finger"/>
    <property type="match status" value="1"/>
</dbReference>
<keyword evidence="3" id="KW-0862">Zinc</keyword>
<dbReference type="SUPFAM" id="SSF57850">
    <property type="entry name" value="RING/U-box"/>
    <property type="match status" value="1"/>
</dbReference>
<dbReference type="Pfam" id="PF00097">
    <property type="entry name" value="zf-C3HC4"/>
    <property type="match status" value="1"/>
</dbReference>
<evidence type="ECO:0000256" key="2">
    <source>
        <dbReference type="ARBA" id="ARBA00022771"/>
    </source>
</evidence>
<dbReference type="PANTHER" id="PTHR25462">
    <property type="entry name" value="BONUS, ISOFORM C-RELATED"/>
    <property type="match status" value="1"/>
</dbReference>
<dbReference type="InterPro" id="IPR001841">
    <property type="entry name" value="Znf_RING"/>
</dbReference>
<dbReference type="KEGG" id="bfo:118411073"/>
<gene>
    <name evidence="10" type="primary">LOC118411073</name>
</gene>
<evidence type="ECO:0000256" key="6">
    <source>
        <dbReference type="SAM" id="Phobius"/>
    </source>
</evidence>
<dbReference type="SMART" id="SM00336">
    <property type="entry name" value="BBOX"/>
    <property type="match status" value="1"/>
</dbReference>
<evidence type="ECO:0000256" key="5">
    <source>
        <dbReference type="SAM" id="Coils"/>
    </source>
</evidence>